<organism evidence="1 2">
    <name type="scientific">Panagrolaimus sp. ES5</name>
    <dbReference type="NCBI Taxonomy" id="591445"/>
    <lineage>
        <taxon>Eukaryota</taxon>
        <taxon>Metazoa</taxon>
        <taxon>Ecdysozoa</taxon>
        <taxon>Nematoda</taxon>
        <taxon>Chromadorea</taxon>
        <taxon>Rhabditida</taxon>
        <taxon>Tylenchina</taxon>
        <taxon>Panagrolaimomorpha</taxon>
        <taxon>Panagrolaimoidea</taxon>
        <taxon>Panagrolaimidae</taxon>
        <taxon>Panagrolaimus</taxon>
    </lineage>
</organism>
<dbReference type="WBParaSite" id="ES5_v2.g13173.t1">
    <property type="protein sequence ID" value="ES5_v2.g13173.t1"/>
    <property type="gene ID" value="ES5_v2.g13173"/>
</dbReference>
<protein>
    <submittedName>
        <fullName evidence="2">NR LBD domain-containing protein</fullName>
    </submittedName>
</protein>
<evidence type="ECO:0000313" key="2">
    <source>
        <dbReference type="WBParaSite" id="ES5_v2.g13173.t1"/>
    </source>
</evidence>
<reference evidence="2" key="1">
    <citation type="submission" date="2022-11" db="UniProtKB">
        <authorList>
            <consortium name="WormBaseParasite"/>
        </authorList>
    </citation>
    <scope>IDENTIFICATION</scope>
</reference>
<name>A0AC34F7S0_9BILA</name>
<evidence type="ECO:0000313" key="1">
    <source>
        <dbReference type="Proteomes" id="UP000887579"/>
    </source>
</evidence>
<proteinExistence type="predicted"/>
<sequence>MTTFFPHLYEYSKFISLAKEYEKIDEHQTQIQRKRHFADSKYAEQKPIKYLTLSKNTLSFNQCRQSSDIDFLIYLEIKAQKLRESSYNPLKYYNVSINEILKERTELANFNRYQKPADWPQSSSIIHISEYKHKCFSTSRHWMIIDFILCVEIAKILPFFDKLNIDDKQELLKSTTLLNSLFTQAYYSFTVSCDALIFPDGSVPCMFTQKHNIQSGFFEEIVEPIKRIKMTKEEYVLLKTMIFCSSKSEFISVEGSKIIESEFHRYSKLLLNFLQAKYGDSEGAVRYSQILSVLEAMIYFTQKAKEFYFYVGTLNTNFRQHSTFALVKQLIN</sequence>
<dbReference type="Proteomes" id="UP000887579">
    <property type="component" value="Unplaced"/>
</dbReference>
<accession>A0AC34F7S0</accession>